<dbReference type="EMBL" id="AP028654">
    <property type="protein sequence ID" value="BEP27741.1"/>
    <property type="molecule type" value="Genomic_DNA"/>
</dbReference>
<dbReference type="AlphaFoldDB" id="A0AAU9EKJ2"/>
<dbReference type="RefSeq" id="WP_338536111.1">
    <property type="nucleotide sequence ID" value="NZ_AP028654.1"/>
</dbReference>
<dbReference type="KEGG" id="hprf:HLPR_00720"/>
<evidence type="ECO:0000256" key="1">
    <source>
        <dbReference type="SAM" id="MobiDB-lite"/>
    </source>
</evidence>
<gene>
    <name evidence="2" type="ORF">HLPR_00720</name>
</gene>
<feature type="region of interest" description="Disordered" evidence="1">
    <location>
        <begin position="89"/>
        <end position="118"/>
    </location>
</feature>
<dbReference type="Proteomes" id="UP001321786">
    <property type="component" value="Chromosome"/>
</dbReference>
<accession>A0AAU9EKJ2</accession>
<organism evidence="2 3">
    <name type="scientific">Helicovermis profundi</name>
    <dbReference type="NCBI Taxonomy" id="3065157"/>
    <lineage>
        <taxon>Bacteria</taxon>
        <taxon>Bacillati</taxon>
        <taxon>Bacillota</taxon>
        <taxon>Clostridia</taxon>
        <taxon>Helicovermis</taxon>
    </lineage>
</organism>
<keyword evidence="3" id="KW-1185">Reference proteome</keyword>
<evidence type="ECO:0000313" key="3">
    <source>
        <dbReference type="Proteomes" id="UP001321786"/>
    </source>
</evidence>
<protein>
    <submittedName>
        <fullName evidence="2">Uncharacterized protein</fullName>
    </submittedName>
</protein>
<reference evidence="2 3" key="1">
    <citation type="submission" date="2023-08" db="EMBL/GenBank/DDBJ databases">
        <title>Helicovermis profunda gen. nov., sp. nov., a novel mesophilic, fermentative bacterium within the Bacillota from a deep-sea hydrothermal vent chimney.</title>
        <authorList>
            <person name="Miyazaki U."/>
            <person name="Mizutani D."/>
            <person name="Hashimoto Y."/>
            <person name="Tame A."/>
            <person name="Sawayama S."/>
            <person name="Miyazaki J."/>
            <person name="Takai K."/>
            <person name="Nakagawa S."/>
        </authorList>
    </citation>
    <scope>NUCLEOTIDE SEQUENCE [LARGE SCALE GENOMIC DNA]</scope>
    <source>
        <strain evidence="2 3">S502</strain>
    </source>
</reference>
<name>A0AAU9EKJ2_9FIRM</name>
<sequence length="255" mass="28743">MLAGIYSNNKIFNISNSDTHKTDKKPAFNAASLIFGSTYRTSMAKAMNDSLNQARDNFNNFFNSSLKSIDNSINKIYSNKNVAASITNTTNKIPSNNTNNSKKINTSTPKNTSNKNLSNSLDSFTKNYNSLIDKIKSQSNKSFKPILNKLNATIEENKSSLNKLNITINEDGKLNYFGFNNKTKINSSTQTSMNELSKQDNAINEIKKTINNEFISKKNIYSPKLYNDKKSYTFKKDKIILNNYAPIDTPVNLYL</sequence>
<proteinExistence type="predicted"/>
<evidence type="ECO:0000313" key="2">
    <source>
        <dbReference type="EMBL" id="BEP27741.1"/>
    </source>
</evidence>